<dbReference type="SUPFAM" id="SSF55200">
    <property type="entry name" value="Translation initiation factor IF3, C-terminal domain"/>
    <property type="match status" value="1"/>
</dbReference>
<dbReference type="InterPro" id="IPR019814">
    <property type="entry name" value="Translation_initiation_fac_3_N"/>
</dbReference>
<evidence type="ECO:0000256" key="2">
    <source>
        <dbReference type="ARBA" id="ARBA00022540"/>
    </source>
</evidence>
<organism evidence="8 9">
    <name type="scientific">Caldisericum exile</name>
    <dbReference type="NCBI Taxonomy" id="693075"/>
    <lineage>
        <taxon>Bacteria</taxon>
        <taxon>Pseudomonadati</taxon>
        <taxon>Caldisericota/Cryosericota group</taxon>
        <taxon>Caldisericota</taxon>
        <taxon>Caldisericia</taxon>
        <taxon>Caldisericales</taxon>
        <taxon>Caldisericaceae</taxon>
        <taxon>Caldisericum</taxon>
    </lineage>
</organism>
<evidence type="ECO:0000313" key="9">
    <source>
        <dbReference type="Proteomes" id="UP000237040"/>
    </source>
</evidence>
<dbReference type="GO" id="GO:0003743">
    <property type="term" value="F:translation initiation factor activity"/>
    <property type="evidence" value="ECO:0007669"/>
    <property type="project" value="UniProtKB-UniRule"/>
</dbReference>
<protein>
    <recommendedName>
        <fullName evidence="4 5">Translation initiation factor IF-3</fullName>
    </recommendedName>
</protein>
<keyword evidence="2 4" id="KW-0396">Initiation factor</keyword>
<evidence type="ECO:0000256" key="4">
    <source>
        <dbReference type="HAMAP-Rule" id="MF_00080"/>
    </source>
</evidence>
<comment type="similarity">
    <text evidence="1 4">Belongs to the IF-3 family.</text>
</comment>
<keyword evidence="4" id="KW-0963">Cytoplasm</keyword>
<dbReference type="HAMAP" id="MF_00080">
    <property type="entry name" value="IF_3"/>
    <property type="match status" value="1"/>
</dbReference>
<gene>
    <name evidence="4" type="primary">infC</name>
    <name evidence="8" type="ORF">C0189_03060</name>
</gene>
<dbReference type="Pfam" id="PF00707">
    <property type="entry name" value="IF3_C"/>
    <property type="match status" value="1"/>
</dbReference>
<dbReference type="EMBL" id="PNIL01000045">
    <property type="protein sequence ID" value="PMP67445.1"/>
    <property type="molecule type" value="Genomic_DNA"/>
</dbReference>
<dbReference type="GO" id="GO:0032790">
    <property type="term" value="P:ribosome disassembly"/>
    <property type="evidence" value="ECO:0007669"/>
    <property type="project" value="TreeGrafter"/>
</dbReference>
<feature type="domain" description="Translation initiation factor 3 C-terminal" evidence="6">
    <location>
        <begin position="78"/>
        <end position="163"/>
    </location>
</feature>
<keyword evidence="3 4" id="KW-0648">Protein biosynthesis</keyword>
<dbReference type="InterPro" id="IPR036787">
    <property type="entry name" value="T_IF-3_N_sf"/>
</dbReference>
<sequence>MANENIRLKEVRLIDENGAQVGIMSSRDALNIAREKGLDLVLIAPNANPPVCKIVDLGKYLYEQTKKEKEAKKKQTKIEVKQMRYRLKIDTNDLAIKNKKVREFLEDGNRVNIEIWFRGREMAFTDQGYELANKIIDALSDVAVVASPPKMTGKNLLFSLEPNKEVLKKLRERREAHEKQNQVKQISNEEV</sequence>
<evidence type="ECO:0000256" key="3">
    <source>
        <dbReference type="ARBA" id="ARBA00022917"/>
    </source>
</evidence>
<evidence type="ECO:0000259" key="7">
    <source>
        <dbReference type="Pfam" id="PF05198"/>
    </source>
</evidence>
<accession>A0A2J6WEG2</accession>
<reference evidence="8 9" key="1">
    <citation type="submission" date="2018-01" db="EMBL/GenBank/DDBJ databases">
        <title>Metagenomic assembled genomes from two thermal pools in the Uzon Caldera, Kamchatka, Russia.</title>
        <authorList>
            <person name="Wilkins L."/>
            <person name="Ettinger C."/>
        </authorList>
    </citation>
    <scope>NUCLEOTIDE SEQUENCE [LARGE SCALE GENOMIC DNA]</scope>
    <source>
        <strain evidence="8">ZAV-07</strain>
    </source>
</reference>
<comment type="subunit">
    <text evidence="4">Monomer.</text>
</comment>
<evidence type="ECO:0000259" key="6">
    <source>
        <dbReference type="Pfam" id="PF00707"/>
    </source>
</evidence>
<comment type="subcellular location">
    <subcellularLocation>
        <location evidence="4">Cytoplasm</location>
    </subcellularLocation>
</comment>
<dbReference type="RefSeq" id="WP_416085033.1">
    <property type="nucleotide sequence ID" value="NZ_JBNAUB010000051.1"/>
</dbReference>
<dbReference type="InterPro" id="IPR036788">
    <property type="entry name" value="T_IF-3_C_sf"/>
</dbReference>
<dbReference type="Pfam" id="PF05198">
    <property type="entry name" value="IF3_N"/>
    <property type="match status" value="1"/>
</dbReference>
<evidence type="ECO:0000256" key="1">
    <source>
        <dbReference type="ARBA" id="ARBA00005439"/>
    </source>
</evidence>
<dbReference type="PANTHER" id="PTHR10938">
    <property type="entry name" value="TRANSLATION INITIATION FACTOR IF-3"/>
    <property type="match status" value="1"/>
</dbReference>
<dbReference type="Proteomes" id="UP000237040">
    <property type="component" value="Unassembled WGS sequence"/>
</dbReference>
<dbReference type="Gene3D" id="3.30.110.10">
    <property type="entry name" value="Translation initiation factor 3 (IF-3), C-terminal domain"/>
    <property type="match status" value="1"/>
</dbReference>
<dbReference type="GO" id="GO:0043022">
    <property type="term" value="F:ribosome binding"/>
    <property type="evidence" value="ECO:0007669"/>
    <property type="project" value="UniProtKB-ARBA"/>
</dbReference>
<dbReference type="Gene3D" id="3.10.20.80">
    <property type="entry name" value="Translation initiation factor 3 (IF-3), N-terminal domain"/>
    <property type="match status" value="1"/>
</dbReference>
<dbReference type="InterPro" id="IPR019815">
    <property type="entry name" value="Translation_initiation_fac_3_C"/>
</dbReference>
<name>A0A2J6WEG2_9BACT</name>
<dbReference type="FunFam" id="3.30.110.10:FF:000001">
    <property type="entry name" value="Translation initiation factor IF-3"/>
    <property type="match status" value="1"/>
</dbReference>
<evidence type="ECO:0000256" key="5">
    <source>
        <dbReference type="NCBIfam" id="TIGR00168"/>
    </source>
</evidence>
<evidence type="ECO:0000313" key="8">
    <source>
        <dbReference type="EMBL" id="PMP67445.1"/>
    </source>
</evidence>
<comment type="caution">
    <text evidence="8">The sequence shown here is derived from an EMBL/GenBank/DDBJ whole genome shotgun (WGS) entry which is preliminary data.</text>
</comment>
<dbReference type="FunFam" id="3.10.20.80:FF:000001">
    <property type="entry name" value="Translation initiation factor IF-3"/>
    <property type="match status" value="1"/>
</dbReference>
<dbReference type="GO" id="GO:0016020">
    <property type="term" value="C:membrane"/>
    <property type="evidence" value="ECO:0007669"/>
    <property type="project" value="TreeGrafter"/>
</dbReference>
<feature type="domain" description="Translation initiation factor 3 N-terminal" evidence="7">
    <location>
        <begin position="3"/>
        <end position="71"/>
    </location>
</feature>
<dbReference type="NCBIfam" id="TIGR00168">
    <property type="entry name" value="infC"/>
    <property type="match status" value="1"/>
</dbReference>
<dbReference type="GO" id="GO:0005829">
    <property type="term" value="C:cytosol"/>
    <property type="evidence" value="ECO:0007669"/>
    <property type="project" value="TreeGrafter"/>
</dbReference>
<comment type="function">
    <text evidence="4">IF-3 binds to the 30S ribosomal subunit and shifts the equilibrium between 70S ribosomes and their 50S and 30S subunits in favor of the free subunits, thus enhancing the availability of 30S subunits on which protein synthesis initiation begins.</text>
</comment>
<dbReference type="InterPro" id="IPR001288">
    <property type="entry name" value="Translation_initiation_fac_3"/>
</dbReference>
<dbReference type="SUPFAM" id="SSF54364">
    <property type="entry name" value="Translation initiation factor IF3, N-terminal domain"/>
    <property type="match status" value="1"/>
</dbReference>
<dbReference type="PANTHER" id="PTHR10938:SF0">
    <property type="entry name" value="TRANSLATION INITIATION FACTOR IF-3, MITOCHONDRIAL"/>
    <property type="match status" value="1"/>
</dbReference>
<dbReference type="AlphaFoldDB" id="A0A2J6WEG2"/>
<proteinExistence type="inferred from homology"/>